<comment type="caution">
    <text evidence="1">The sequence shown here is derived from an EMBL/GenBank/DDBJ whole genome shotgun (WGS) entry which is preliminary data.</text>
</comment>
<proteinExistence type="predicted"/>
<gene>
    <name evidence="1" type="ORF">KCQ71_13780</name>
</gene>
<organism evidence="1 2">
    <name type="scientific">Occultella gossypii</name>
    <dbReference type="NCBI Taxonomy" id="2800820"/>
    <lineage>
        <taxon>Bacteria</taxon>
        <taxon>Bacillati</taxon>
        <taxon>Actinomycetota</taxon>
        <taxon>Actinomycetes</taxon>
        <taxon>Micrococcales</taxon>
        <taxon>Ruaniaceae</taxon>
        <taxon>Occultella</taxon>
    </lineage>
</organism>
<dbReference type="Pfam" id="PF20062">
    <property type="entry name" value="DUF6461"/>
    <property type="match status" value="1"/>
</dbReference>
<sequence length="316" mass="32836">MPDSADPLGWMGASDLAAGATITVVHGVDGATVLKAFGARGAPALPATRMEEAWGEDVARPWAAIAAIGERVVVVEPNGYVGAGAVVLRQASQGGLAVAVYWNVNMLTDVEIAENGAVIGGINDMQPHGGERFRELAGPLGLPGPDLDPLDAVAWGLRAQAELAGLSLTEDLWQHLQTQPCAYHLLPPLPEQHPTRHTWHQEVAPLAGAAVAADHGVVTELTWQAASQAAGAAGAAERPEVASALANRAFDDTADLAARRAFLGAGSELVLWRMLYAATNPDAPSALLDVLADASFLLDTESFANLLARARTHLSA</sequence>
<keyword evidence="2" id="KW-1185">Reference proteome</keyword>
<evidence type="ECO:0000313" key="2">
    <source>
        <dbReference type="Proteomes" id="UP000826651"/>
    </source>
</evidence>
<evidence type="ECO:0000313" key="1">
    <source>
        <dbReference type="EMBL" id="MBZ2197230.1"/>
    </source>
</evidence>
<accession>A0ABS7SBW0</accession>
<protein>
    <submittedName>
        <fullName evidence="1">Uncharacterized protein</fullName>
    </submittedName>
</protein>
<name>A0ABS7SBW0_9MICO</name>
<dbReference type="Proteomes" id="UP000826651">
    <property type="component" value="Unassembled WGS sequence"/>
</dbReference>
<dbReference type="InterPro" id="IPR045592">
    <property type="entry name" value="DUF6461"/>
</dbReference>
<dbReference type="RefSeq" id="WP_223406829.1">
    <property type="nucleotide sequence ID" value="NZ_JAGSHT010000013.1"/>
</dbReference>
<dbReference type="EMBL" id="JAGSHT010000013">
    <property type="protein sequence ID" value="MBZ2197230.1"/>
    <property type="molecule type" value="Genomic_DNA"/>
</dbReference>
<reference evidence="1 2" key="1">
    <citation type="submission" date="2021-04" db="EMBL/GenBank/DDBJ databases">
        <title>Ruania sp. nov., isolated from sandy soil of mangrove forest.</title>
        <authorList>
            <person name="Ge X."/>
            <person name="Huang R."/>
            <person name="Liu W."/>
        </authorList>
    </citation>
    <scope>NUCLEOTIDE SEQUENCE [LARGE SCALE GENOMIC DNA]</scope>
    <source>
        <strain evidence="1 2">N2-46</strain>
    </source>
</reference>